<dbReference type="PANTHER" id="PTHR43301:SF3">
    <property type="entry name" value="ARABINAN ENDO-1,5-ALPHA-L-ARABINOSIDASE A-RELATED"/>
    <property type="match status" value="1"/>
</dbReference>
<evidence type="ECO:0000313" key="7">
    <source>
        <dbReference type="EMBL" id="WXB87858.1"/>
    </source>
</evidence>
<dbReference type="SUPFAM" id="SSF75005">
    <property type="entry name" value="Arabinanase/levansucrase/invertase"/>
    <property type="match status" value="1"/>
</dbReference>
<evidence type="ECO:0000256" key="4">
    <source>
        <dbReference type="ARBA" id="ARBA00023295"/>
    </source>
</evidence>
<dbReference type="RefSeq" id="WP_338786840.1">
    <property type="nucleotide sequence ID" value="NZ_CP147403.1"/>
</dbReference>
<keyword evidence="3 5" id="KW-0378">Hydrolase</keyword>
<dbReference type="Pfam" id="PF16369">
    <property type="entry name" value="GH43_C"/>
    <property type="match status" value="1"/>
</dbReference>
<dbReference type="InterPro" id="IPR032291">
    <property type="entry name" value="Abn2_C"/>
</dbReference>
<protein>
    <submittedName>
        <fullName evidence="7">Arabinan endo-1,5-alpha-L-arabinosidase</fullName>
    </submittedName>
</protein>
<evidence type="ECO:0000256" key="3">
    <source>
        <dbReference type="ARBA" id="ARBA00022801"/>
    </source>
</evidence>
<keyword evidence="4 5" id="KW-0326">Glycosidase</keyword>
<evidence type="ECO:0000313" key="8">
    <source>
        <dbReference type="Proteomes" id="UP001368328"/>
    </source>
</evidence>
<dbReference type="Proteomes" id="UP001368328">
    <property type="component" value="Chromosome"/>
</dbReference>
<name>A0ABZ2MR61_9BACI</name>
<dbReference type="CDD" id="cd08998">
    <property type="entry name" value="GH43_Arb43a-like"/>
    <property type="match status" value="1"/>
</dbReference>
<comment type="pathway">
    <text evidence="1">Glycan metabolism; L-arabinan degradation.</text>
</comment>
<organism evidence="7 8">
    <name type="scientific">Metabacillus rhizosphaerae</name>
    <dbReference type="NCBI Taxonomy" id="3117747"/>
    <lineage>
        <taxon>Bacteria</taxon>
        <taxon>Bacillati</taxon>
        <taxon>Bacillota</taxon>
        <taxon>Bacilli</taxon>
        <taxon>Bacillales</taxon>
        <taxon>Bacillaceae</taxon>
        <taxon>Metabacillus</taxon>
    </lineage>
</organism>
<dbReference type="InterPro" id="IPR050727">
    <property type="entry name" value="GH43_arabinanases"/>
</dbReference>
<evidence type="ECO:0000256" key="2">
    <source>
        <dbReference type="ARBA" id="ARBA00009865"/>
    </source>
</evidence>
<sequence length="494" mass="56272">MLNKKIMISLSSIIFLLLSAFAIMFFFNNDQKPKTLQASQYPSPPAETPIEKVTTDIIHDESKWTTNNTHDAEIIKVDDWYYTFSTDYKVAGTPLPGIQIRKSKDMINWKFVGRVFDNVSNEAKAWTNGGSMYWAPDVIEINGTFYLYYSVSELGTRNSYIGLATSTSIEGPWDDQGSVIKTKEGDEFTVNAIDPGIIIDEDGSIWMAYGSYFGGIFITELDKASGKLKNTEEEGKLIAQRQNNDYAIEGPAIMYNPDTDMYYLTVSYGWLEDTYNVRVARSESIQGPYLDYNDKNMIDISDESFDTGTKLVSSYSFNNDSGWLGTGHNGLLQDGDTYYLTHNARVGDDLYWSHLHVREIIWTLDGWPVVSPERYAGKPKKPVESLKTENIIGQWEQIVLSRLDDSMTTSTTLHLYKNGKIDDENGEDYWELKGDSLKLYWYAPDDAPNDYWIDTVTVLPQWDWENWQPTLVFTGLSQDGTAVWGKQLPLEDKE</sequence>
<comment type="similarity">
    <text evidence="2 5">Belongs to the glycosyl hydrolase 43 family.</text>
</comment>
<evidence type="ECO:0000256" key="5">
    <source>
        <dbReference type="RuleBase" id="RU361187"/>
    </source>
</evidence>
<keyword evidence="8" id="KW-1185">Reference proteome</keyword>
<dbReference type="PANTHER" id="PTHR43301">
    <property type="entry name" value="ARABINAN ENDO-1,5-ALPHA-L-ARABINOSIDASE"/>
    <property type="match status" value="1"/>
</dbReference>
<dbReference type="EMBL" id="CP147403">
    <property type="protein sequence ID" value="WXB87858.1"/>
    <property type="molecule type" value="Genomic_DNA"/>
</dbReference>
<gene>
    <name evidence="7" type="ORF">WCV66_21980</name>
</gene>
<dbReference type="Pfam" id="PF04616">
    <property type="entry name" value="Glyco_hydro_43"/>
    <property type="match status" value="1"/>
</dbReference>
<evidence type="ECO:0000259" key="6">
    <source>
        <dbReference type="Pfam" id="PF16369"/>
    </source>
</evidence>
<dbReference type="Gene3D" id="2.40.128.10">
    <property type="match status" value="1"/>
</dbReference>
<dbReference type="Gene3D" id="2.115.10.20">
    <property type="entry name" value="Glycosyl hydrolase domain, family 43"/>
    <property type="match status" value="1"/>
</dbReference>
<proteinExistence type="inferred from homology"/>
<accession>A0ABZ2MR61</accession>
<dbReference type="InterPro" id="IPR006710">
    <property type="entry name" value="Glyco_hydro_43"/>
</dbReference>
<evidence type="ECO:0000256" key="1">
    <source>
        <dbReference type="ARBA" id="ARBA00004834"/>
    </source>
</evidence>
<dbReference type="InterPro" id="IPR023296">
    <property type="entry name" value="Glyco_hydro_beta-prop_sf"/>
</dbReference>
<reference evidence="7 8" key="1">
    <citation type="submission" date="2024-02" db="EMBL/GenBank/DDBJ databases">
        <title>Seven novel Bacillus-like species.</title>
        <authorList>
            <person name="Liu G."/>
        </authorList>
    </citation>
    <scope>NUCLEOTIDE SEQUENCE [LARGE SCALE GENOMIC DNA]</scope>
    <source>
        <strain evidence="7 8">FJAT-53654</strain>
    </source>
</reference>
<feature type="domain" description="Extracellular endo-alpha-(1-&gt;5)-L-arabinanase C-terminal" evidence="6">
    <location>
        <begin position="372"/>
        <end position="485"/>
    </location>
</feature>